<dbReference type="InterPro" id="IPR011990">
    <property type="entry name" value="TPR-like_helical_dom_sf"/>
</dbReference>
<feature type="region of interest" description="Disordered" evidence="7">
    <location>
        <begin position="64"/>
        <end position="123"/>
    </location>
</feature>
<feature type="compositionally biased region" description="Gly residues" evidence="7">
    <location>
        <begin position="394"/>
        <end position="404"/>
    </location>
</feature>
<accession>A0A5N5SGY8</accession>
<reference evidence="9 10" key="1">
    <citation type="journal article" date="2019" name="PLoS Biol.">
        <title>Sex chromosomes control vertical transmission of feminizing Wolbachia symbionts in an isopod.</title>
        <authorList>
            <person name="Becking T."/>
            <person name="Chebbi M.A."/>
            <person name="Giraud I."/>
            <person name="Moumen B."/>
            <person name="Laverre T."/>
            <person name="Caubet Y."/>
            <person name="Peccoud J."/>
            <person name="Gilbert C."/>
            <person name="Cordaux R."/>
        </authorList>
    </citation>
    <scope>NUCLEOTIDE SEQUENCE [LARGE SCALE GENOMIC DNA]</scope>
    <source>
        <strain evidence="9">ANa2</strain>
        <tissue evidence="9">Whole body excluding digestive tract and cuticle</tissue>
    </source>
</reference>
<comment type="function">
    <text evidence="4">One HIP oligomer binds the ATPase domains of at least two HSC70 molecules dependent on activation of the HSC70 ATPase by HSP40. Stabilizes the ADP state of HSC70 that has a high affinity for substrate protein. Through its own chaperone activity, it may contribute to the interaction of HSC70 with various target proteins.</text>
</comment>
<keyword evidence="3 6" id="KW-0802">TPR repeat</keyword>
<comment type="subunit">
    <text evidence="5">Homotetramer. Interacts with Hsc70 as well as DNAJ homologs and Hsp90.</text>
</comment>
<keyword evidence="2" id="KW-0677">Repeat</keyword>
<feature type="compositionally biased region" description="Basic and acidic residues" evidence="7">
    <location>
        <begin position="277"/>
        <end position="290"/>
    </location>
</feature>
<dbReference type="InterPro" id="IPR041243">
    <property type="entry name" value="STI1/HOP_DP"/>
</dbReference>
<evidence type="ECO:0000259" key="8">
    <source>
        <dbReference type="SMART" id="SM00727"/>
    </source>
</evidence>
<dbReference type="AlphaFoldDB" id="A0A5N5SGY8"/>
<dbReference type="Pfam" id="PF18253">
    <property type="entry name" value="HipN"/>
    <property type="match status" value="1"/>
</dbReference>
<gene>
    <name evidence="9" type="primary">ST13</name>
    <name evidence="9" type="ORF">Anas_05125</name>
</gene>
<dbReference type="PANTHER" id="PTHR45883">
    <property type="entry name" value="HSC70-INTERACTING PROTEIN"/>
    <property type="match status" value="1"/>
</dbReference>
<dbReference type="Pfam" id="PF13432">
    <property type="entry name" value="TPR_16"/>
    <property type="match status" value="1"/>
</dbReference>
<name>A0A5N5SGY8_9CRUS</name>
<dbReference type="FunFam" id="6.10.250.3420:FF:000001">
    <property type="entry name" value="Hsc70-interacting protein-like protein"/>
    <property type="match status" value="1"/>
</dbReference>
<dbReference type="GO" id="GO:0030544">
    <property type="term" value="F:Hsp70 protein binding"/>
    <property type="evidence" value="ECO:0007669"/>
    <property type="project" value="TreeGrafter"/>
</dbReference>
<dbReference type="PROSITE" id="PS50005">
    <property type="entry name" value="TPR"/>
    <property type="match status" value="2"/>
</dbReference>
<dbReference type="PANTHER" id="PTHR45883:SF2">
    <property type="entry name" value="HSC70-INTERACTING PROTEIN"/>
    <property type="match status" value="1"/>
</dbReference>
<organism evidence="9 10">
    <name type="scientific">Armadillidium nasatum</name>
    <dbReference type="NCBI Taxonomy" id="96803"/>
    <lineage>
        <taxon>Eukaryota</taxon>
        <taxon>Metazoa</taxon>
        <taxon>Ecdysozoa</taxon>
        <taxon>Arthropoda</taxon>
        <taxon>Crustacea</taxon>
        <taxon>Multicrustacea</taxon>
        <taxon>Malacostraca</taxon>
        <taxon>Eumalacostraca</taxon>
        <taxon>Peracarida</taxon>
        <taxon>Isopoda</taxon>
        <taxon>Oniscidea</taxon>
        <taxon>Crinocheta</taxon>
        <taxon>Armadillidiidae</taxon>
        <taxon>Armadillidium</taxon>
    </lineage>
</organism>
<evidence type="ECO:0000256" key="3">
    <source>
        <dbReference type="ARBA" id="ARBA00022803"/>
    </source>
</evidence>
<dbReference type="InterPro" id="IPR034649">
    <property type="entry name" value="Hip_N"/>
</dbReference>
<feature type="region of interest" description="Disordered" evidence="7">
    <location>
        <begin position="277"/>
        <end position="300"/>
    </location>
</feature>
<dbReference type="Proteomes" id="UP000326759">
    <property type="component" value="Unassembled WGS sequence"/>
</dbReference>
<evidence type="ECO:0000256" key="1">
    <source>
        <dbReference type="ARBA" id="ARBA00009015"/>
    </source>
</evidence>
<evidence type="ECO:0000256" key="4">
    <source>
        <dbReference type="ARBA" id="ARBA00037033"/>
    </source>
</evidence>
<evidence type="ECO:0000256" key="5">
    <source>
        <dbReference type="ARBA" id="ARBA00064040"/>
    </source>
</evidence>
<evidence type="ECO:0000313" key="9">
    <source>
        <dbReference type="EMBL" id="KAB7493623.1"/>
    </source>
</evidence>
<dbReference type="SUPFAM" id="SSF48452">
    <property type="entry name" value="TPR-like"/>
    <property type="match status" value="1"/>
</dbReference>
<feature type="region of interest" description="Disordered" evidence="7">
    <location>
        <begin position="394"/>
        <end position="421"/>
    </location>
</feature>
<dbReference type="SMART" id="SM00028">
    <property type="entry name" value="TPR"/>
    <property type="match status" value="3"/>
</dbReference>
<dbReference type="GO" id="GO:1902494">
    <property type="term" value="C:catalytic complex"/>
    <property type="evidence" value="ECO:0007669"/>
    <property type="project" value="UniProtKB-ARBA"/>
</dbReference>
<feature type="domain" description="STI1" evidence="8">
    <location>
        <begin position="318"/>
        <end position="357"/>
    </location>
</feature>
<evidence type="ECO:0000313" key="10">
    <source>
        <dbReference type="Proteomes" id="UP000326759"/>
    </source>
</evidence>
<protein>
    <submittedName>
        <fullName evidence="9">Hsc70-interacting protein</fullName>
    </submittedName>
</protein>
<evidence type="ECO:0000256" key="2">
    <source>
        <dbReference type="ARBA" id="ARBA00022737"/>
    </source>
</evidence>
<feature type="repeat" description="TPR" evidence="6">
    <location>
        <begin position="168"/>
        <end position="201"/>
    </location>
</feature>
<dbReference type="GO" id="GO:0046983">
    <property type="term" value="F:protein dimerization activity"/>
    <property type="evidence" value="ECO:0007669"/>
    <property type="project" value="InterPro"/>
</dbReference>
<dbReference type="CDD" id="cd14438">
    <property type="entry name" value="Hip_N"/>
    <property type="match status" value="1"/>
</dbReference>
<dbReference type="GO" id="GO:0005634">
    <property type="term" value="C:nucleus"/>
    <property type="evidence" value="ECO:0007669"/>
    <property type="project" value="UniProtKB-ARBA"/>
</dbReference>
<dbReference type="OrthoDB" id="533763at2759"/>
<dbReference type="Gene3D" id="1.10.260.100">
    <property type="match status" value="1"/>
</dbReference>
<dbReference type="SMART" id="SM00727">
    <property type="entry name" value="STI1"/>
    <property type="match status" value="1"/>
</dbReference>
<dbReference type="Gene3D" id="1.25.40.10">
    <property type="entry name" value="Tetratricopeptide repeat domain"/>
    <property type="match status" value="1"/>
</dbReference>
<evidence type="ECO:0000256" key="7">
    <source>
        <dbReference type="SAM" id="MobiDB-lite"/>
    </source>
</evidence>
<dbReference type="Pfam" id="PF17830">
    <property type="entry name" value="STI1-HOP_DP"/>
    <property type="match status" value="1"/>
</dbReference>
<comment type="similarity">
    <text evidence="1">Belongs to the FAM10 family.</text>
</comment>
<dbReference type="EMBL" id="SEYY01025168">
    <property type="protein sequence ID" value="KAB7493623.1"/>
    <property type="molecule type" value="Genomic_DNA"/>
</dbReference>
<comment type="caution">
    <text evidence="9">The sequence shown here is derived from an EMBL/GenBank/DDBJ whole genome shotgun (WGS) entry which is preliminary data.</text>
</comment>
<keyword evidence="10" id="KW-1185">Reference proteome</keyword>
<feature type="non-terminal residue" evidence="9">
    <location>
        <position position="1"/>
    </location>
</feature>
<dbReference type="FunFam" id="1.25.40.10:FF:000112">
    <property type="entry name" value="FAM10 family protein"/>
    <property type="match status" value="1"/>
</dbReference>
<dbReference type="InterPro" id="IPR006636">
    <property type="entry name" value="STI1_HS-bd"/>
</dbReference>
<dbReference type="Gene3D" id="6.10.250.3420">
    <property type="match status" value="1"/>
</dbReference>
<feature type="repeat" description="TPR" evidence="6">
    <location>
        <begin position="134"/>
        <end position="167"/>
    </location>
</feature>
<sequence length="421" mass="45918">FFFRRNHFSKFRKNTLKNMAPLKPEDVKRLETFIKSCEKCPHILHLPELKFFRDYIENLGGAIPEAVPPPAGESSPEEVKEEEFPKMEEATSVEESEESEVELDNSGVIEPETVDPPELGDSAKVVSDDDEIAASVKRGEAVSAFAEGDLDKAVDLYTEAIILNPGSAMLYAKRASVLLKQNRVKAALRDCDEAIKLNPDSASAYKFRGRSHRLLGNWLEAAKDLRLACRLDFDDDANDWLREVQPNATKLEEHQRKYGRKKLDKELKEKQERIKRAREEHKKAQEKENTKPNPFGGGMPGGMPGSDEVPDFGSLFNDEELVAAMQDPEVAAAFQDVSTNPANIFKYQSNPKVAAVINKITKQFGMGGGGMPGGMGGMPGGMGGMPGGFPGMGGFPGGMGGMPGGFPNAPPPSSSASDDLD</sequence>
<evidence type="ECO:0000256" key="6">
    <source>
        <dbReference type="PROSITE-ProRule" id="PRU00339"/>
    </source>
</evidence>
<dbReference type="InterPro" id="IPR019734">
    <property type="entry name" value="TPR_rpt"/>
</dbReference>
<proteinExistence type="inferred from homology"/>
<feature type="compositionally biased region" description="Acidic residues" evidence="7">
    <location>
        <begin position="91"/>
        <end position="103"/>
    </location>
</feature>